<proteinExistence type="inferred from homology"/>
<feature type="region of interest" description="Disordered" evidence="6">
    <location>
        <begin position="117"/>
        <end position="136"/>
    </location>
</feature>
<feature type="disulfide bond" evidence="4">
    <location>
        <begin position="184"/>
        <end position="189"/>
    </location>
</feature>
<sequence length="580" mass="63090">MLLAPTLAALLALAGAEAAPTSSQPPTPYTDSPSTTTSPLPVTTGSTIALASRPRHRDDSWNPDLRLLKSHLATRSKYAGLLDESGRQQLRRDWAQYDDRRRQELQRRELWEWNERRRRRRRNNDEKEAEVGNSAPAEGYPTVLANWKADRIYSLPVLIGTPAQQFAVTIDTGSAALWVYGSACNSSLCAEAGGYDAALSSSAGQPEGDMEIKYGQGSTLGHWITDTVSLGGWAITGFEFGFAHAVHDQPWDGTDTSGILGLSWGMKGWAAPFWQTLAVQGAFADPRFGLYLARERDTRESSIDGHPSHEEVGGSLTLGGVDGQVIDGDITYLDVKQTHDAITFWRIACDGYSINGHSEPAPVDAIIDSGTSFIYLPAEDHKRFWSLVPGSQSMPLDEYGANWARYFAFPCQNASVIQSLELAFKFAGKEWKIQPTDLIYQPIQQGSLDGFCIGAVLDGTGIVDNFDGAWLVGDAFLKNVYSVYTYDPPRVGFAKIKSDFDLRIEGMDWVDRTPGHNKTLSPPPVGINQQTPTSVITVPAARTDGPAKNRIFNGAEKGRGGGGASAWLAGTIAFIISAIV</sequence>
<feature type="signal peptide" evidence="7">
    <location>
        <begin position="1"/>
        <end position="18"/>
    </location>
</feature>
<dbReference type="KEGG" id="tasa:A1Q1_06626"/>
<feature type="region of interest" description="Disordered" evidence="6">
    <location>
        <begin position="17"/>
        <end position="44"/>
    </location>
</feature>
<evidence type="ECO:0000256" key="5">
    <source>
        <dbReference type="RuleBase" id="RU000454"/>
    </source>
</evidence>
<dbReference type="Pfam" id="PF00026">
    <property type="entry name" value="Asp"/>
    <property type="match status" value="1"/>
</dbReference>
<dbReference type="Gene3D" id="2.40.70.10">
    <property type="entry name" value="Acid Proteases"/>
    <property type="match status" value="2"/>
</dbReference>
<dbReference type="GO" id="GO:0004190">
    <property type="term" value="F:aspartic-type endopeptidase activity"/>
    <property type="evidence" value="ECO:0007669"/>
    <property type="project" value="UniProtKB-KW"/>
</dbReference>
<protein>
    <recommendedName>
        <fullName evidence="8">Peptidase A1 domain-containing protein</fullName>
    </recommendedName>
</protein>
<dbReference type="RefSeq" id="XP_014183150.1">
    <property type="nucleotide sequence ID" value="XM_014327675.1"/>
</dbReference>
<evidence type="ECO:0000256" key="4">
    <source>
        <dbReference type="PIRSR" id="PIRSR601461-2"/>
    </source>
</evidence>
<evidence type="ECO:0000256" key="7">
    <source>
        <dbReference type="SAM" id="SignalP"/>
    </source>
</evidence>
<keyword evidence="4" id="KW-1015">Disulfide bond</keyword>
<dbReference type="PRINTS" id="PR00792">
    <property type="entry name" value="PEPSIN"/>
</dbReference>
<evidence type="ECO:0000256" key="6">
    <source>
        <dbReference type="SAM" id="MobiDB-lite"/>
    </source>
</evidence>
<dbReference type="InterPro" id="IPR021109">
    <property type="entry name" value="Peptidase_aspartic_dom_sf"/>
</dbReference>
<dbReference type="GO" id="GO:0006508">
    <property type="term" value="P:proteolysis"/>
    <property type="evidence" value="ECO:0007669"/>
    <property type="project" value="UniProtKB-KW"/>
</dbReference>
<organism evidence="9 10">
    <name type="scientific">Trichosporon asahii var. asahii (strain ATCC 90039 / CBS 2479 / JCM 2466 / KCTC 7840 / NBRC 103889/ NCYC 2677 / UAMH 7654)</name>
    <name type="common">Yeast</name>
    <dbReference type="NCBI Taxonomy" id="1186058"/>
    <lineage>
        <taxon>Eukaryota</taxon>
        <taxon>Fungi</taxon>
        <taxon>Dikarya</taxon>
        <taxon>Basidiomycota</taxon>
        <taxon>Agaricomycotina</taxon>
        <taxon>Tremellomycetes</taxon>
        <taxon>Trichosporonales</taxon>
        <taxon>Trichosporonaceae</taxon>
        <taxon>Trichosporon</taxon>
    </lineage>
</organism>
<dbReference type="PROSITE" id="PS00141">
    <property type="entry name" value="ASP_PROTEASE"/>
    <property type="match status" value="1"/>
</dbReference>
<comment type="caution">
    <text evidence="9">The sequence shown here is derived from an EMBL/GenBank/DDBJ whole genome shotgun (WGS) entry which is preliminary data.</text>
</comment>
<dbReference type="InterPro" id="IPR034164">
    <property type="entry name" value="Pepsin-like_dom"/>
</dbReference>
<dbReference type="InterPro" id="IPR033121">
    <property type="entry name" value="PEPTIDASE_A1"/>
</dbReference>
<dbReference type="PANTHER" id="PTHR47966">
    <property type="entry name" value="BETA-SITE APP-CLEAVING ENZYME, ISOFORM A-RELATED"/>
    <property type="match status" value="1"/>
</dbReference>
<evidence type="ECO:0000256" key="3">
    <source>
        <dbReference type="PIRSR" id="PIRSR601461-1"/>
    </source>
</evidence>
<dbReference type="InterPro" id="IPR001461">
    <property type="entry name" value="Aspartic_peptidase_A1"/>
</dbReference>
<evidence type="ECO:0000313" key="10">
    <source>
        <dbReference type="Proteomes" id="UP000002748"/>
    </source>
</evidence>
<dbReference type="Proteomes" id="UP000002748">
    <property type="component" value="Unassembled WGS sequence"/>
</dbReference>
<evidence type="ECO:0000256" key="1">
    <source>
        <dbReference type="ARBA" id="ARBA00007447"/>
    </source>
</evidence>
<dbReference type="PANTHER" id="PTHR47966:SF6">
    <property type="entry name" value="PEPTIDASE A1 DOMAIN-CONTAINING PROTEIN"/>
    <property type="match status" value="1"/>
</dbReference>
<reference evidence="9 10" key="1">
    <citation type="journal article" date="2012" name="Eukaryot. Cell">
        <title>Draft genome sequence of CBS 2479, the standard type strain of Trichosporon asahii.</title>
        <authorList>
            <person name="Yang R.Y."/>
            <person name="Li H.T."/>
            <person name="Zhu H."/>
            <person name="Zhou G.P."/>
            <person name="Wang M."/>
            <person name="Wang L."/>
        </authorList>
    </citation>
    <scope>NUCLEOTIDE SEQUENCE [LARGE SCALE GENOMIC DNA]</scope>
    <source>
        <strain evidence="10">ATCC 90039 / CBS 2479 / JCM 2466 / KCTC 7840 / NCYC 2677 / UAMH 7654</strain>
    </source>
</reference>
<evidence type="ECO:0000256" key="2">
    <source>
        <dbReference type="ARBA" id="ARBA00022750"/>
    </source>
</evidence>
<dbReference type="SUPFAM" id="SSF50630">
    <property type="entry name" value="Acid proteases"/>
    <property type="match status" value="1"/>
</dbReference>
<comment type="similarity">
    <text evidence="1 5">Belongs to the peptidase A1 family.</text>
</comment>
<name>J5RDT7_TRIAS</name>
<dbReference type="PROSITE" id="PS51767">
    <property type="entry name" value="PEPTIDASE_A1"/>
    <property type="match status" value="1"/>
</dbReference>
<keyword evidence="5" id="KW-0645">Protease</keyword>
<keyword evidence="7" id="KW-0732">Signal</keyword>
<feature type="active site" evidence="3">
    <location>
        <position position="368"/>
    </location>
</feature>
<dbReference type="EMBL" id="ALBS01000034">
    <property type="protein sequence ID" value="EJT52088.1"/>
    <property type="molecule type" value="Genomic_DNA"/>
</dbReference>
<feature type="domain" description="Peptidase A1" evidence="8">
    <location>
        <begin position="153"/>
        <end position="494"/>
    </location>
</feature>
<keyword evidence="2 5" id="KW-0064">Aspartyl protease</keyword>
<dbReference type="VEuPathDB" id="FungiDB:A1Q1_06626"/>
<dbReference type="HOGENOM" id="CLU_013253_1_2_1"/>
<feature type="chain" id="PRO_5003785473" description="Peptidase A1 domain-containing protein" evidence="7">
    <location>
        <begin position="19"/>
        <end position="580"/>
    </location>
</feature>
<dbReference type="GeneID" id="25990138"/>
<feature type="active site" evidence="3">
    <location>
        <position position="171"/>
    </location>
</feature>
<evidence type="ECO:0000259" key="8">
    <source>
        <dbReference type="PROSITE" id="PS51767"/>
    </source>
</evidence>
<feature type="compositionally biased region" description="Low complexity" evidence="6">
    <location>
        <begin position="29"/>
        <end position="44"/>
    </location>
</feature>
<dbReference type="OrthoDB" id="771136at2759"/>
<dbReference type="AlphaFoldDB" id="J5RDT7"/>
<dbReference type="CDD" id="cd05471">
    <property type="entry name" value="pepsin_like"/>
    <property type="match status" value="1"/>
</dbReference>
<accession>J5RDT7</accession>
<evidence type="ECO:0000313" key="9">
    <source>
        <dbReference type="EMBL" id="EJT52088.1"/>
    </source>
</evidence>
<gene>
    <name evidence="9" type="ORF">A1Q1_06626</name>
</gene>
<dbReference type="InterPro" id="IPR001969">
    <property type="entry name" value="Aspartic_peptidase_AS"/>
</dbReference>
<keyword evidence="5" id="KW-0378">Hydrolase</keyword>